<reference evidence="1 2" key="1">
    <citation type="submission" date="2020-08" db="EMBL/GenBank/DDBJ databases">
        <title>Sequencing the genomes of 1000 actinobacteria strains.</title>
        <authorList>
            <person name="Klenk H.-P."/>
        </authorList>
    </citation>
    <scope>NUCLEOTIDE SEQUENCE [LARGE SCALE GENOMIC DNA]</scope>
    <source>
        <strain evidence="1 2">DSM 45584</strain>
    </source>
</reference>
<accession>A0A840PYF0</accession>
<dbReference type="InterPro" id="IPR021804">
    <property type="entry name" value="DUF3375"/>
</dbReference>
<sequence length="503" mass="56407">MGSGRLNNVGIKRGGLAVMEITGERIRAALESNPTLTLLKAYSRDWVLPLFAEHLEQVDGSVSAEWFHERVLEARAQVPEWQSNVAPADHCRDWVEKRWLETETLNGRLRYRLSPYSLRALRFVRELVEGETTVSGARLGSISHAVRLLADMTDPDRVVQVRRIDQQIVELRKRREDIASGRVRLATLEEMKQQLREILAMTRSLPADFRQLRTMVEDRHQEVSRRAMAQGPPKADLVEDYLRENDLLSKTSQGTAYLGFSQLLSSRQTDQLRSDIDQILAQDFAREHMTAAQRDELDSMLSTLLAAELDVQNSYVRWSASLRRLLTRAAHGRHQRLLNLADRALHAGGTWVQVKPGQRYVPQDVLGVGPLAIVDISQTQLWRDHGPQEVVVEVGEQRTTLPAEDRAALRLAAGTSPRAIGRTINKLLTSRPAVTGAEVFEATASEFQRLGTLVSLLDLAVMHGQVDIGLVKTVRLSGDRAVALEATLPHLVFDSPIPVKEMP</sequence>
<name>A0A840PYF0_9PSEU</name>
<gene>
    <name evidence="1" type="ORF">BJ970_000860</name>
</gene>
<dbReference type="AlphaFoldDB" id="A0A840PYF0"/>
<proteinExistence type="predicted"/>
<dbReference type="Proteomes" id="UP000584374">
    <property type="component" value="Unassembled WGS sequence"/>
</dbReference>
<dbReference type="EMBL" id="JACHIW010000001">
    <property type="protein sequence ID" value="MBB5153326.1"/>
    <property type="molecule type" value="Genomic_DNA"/>
</dbReference>
<organism evidence="1 2">
    <name type="scientific">Saccharopolyspora phatthalungensis</name>
    <dbReference type="NCBI Taxonomy" id="664693"/>
    <lineage>
        <taxon>Bacteria</taxon>
        <taxon>Bacillati</taxon>
        <taxon>Actinomycetota</taxon>
        <taxon>Actinomycetes</taxon>
        <taxon>Pseudonocardiales</taxon>
        <taxon>Pseudonocardiaceae</taxon>
        <taxon>Saccharopolyspora</taxon>
    </lineage>
</organism>
<keyword evidence="2" id="KW-1185">Reference proteome</keyword>
<dbReference type="Pfam" id="PF11855">
    <property type="entry name" value="DUF3375"/>
    <property type="match status" value="1"/>
</dbReference>
<protein>
    <recommendedName>
        <fullName evidence="3">DUF3375 domain-containing protein</fullName>
    </recommendedName>
</protein>
<evidence type="ECO:0008006" key="3">
    <source>
        <dbReference type="Google" id="ProtNLM"/>
    </source>
</evidence>
<evidence type="ECO:0000313" key="1">
    <source>
        <dbReference type="EMBL" id="MBB5153326.1"/>
    </source>
</evidence>
<comment type="caution">
    <text evidence="1">The sequence shown here is derived from an EMBL/GenBank/DDBJ whole genome shotgun (WGS) entry which is preliminary data.</text>
</comment>
<evidence type="ECO:0000313" key="2">
    <source>
        <dbReference type="Proteomes" id="UP000584374"/>
    </source>
</evidence>